<evidence type="ECO:0000256" key="5">
    <source>
        <dbReference type="ARBA" id="ARBA00023274"/>
    </source>
</evidence>
<feature type="domain" description="Ribosomal protein/NADH dehydrogenase" evidence="8">
    <location>
        <begin position="37"/>
        <end position="110"/>
    </location>
</feature>
<sequence length="168" mass="19698">MPFKKGLAPIRRTLQYLNSSKLVLRERVKVFCMHYNMEGENHKGTKEFVFWHLTQLQYKNPNVQVLTFTDMTPTPFIRIFTENEEDILVDCDSKSREEIHDHIKKVICKSDEKLREEAIEREKKDNPANFGWGCERQCICEIPGQIPCPGVVPLPKVMRGKYKNEEAN</sequence>
<evidence type="ECO:0000256" key="2">
    <source>
        <dbReference type="ARBA" id="ARBA00008046"/>
    </source>
</evidence>
<keyword evidence="10" id="KW-1185">Reference proteome</keyword>
<evidence type="ECO:0000256" key="6">
    <source>
        <dbReference type="ARBA" id="ARBA00035139"/>
    </source>
</evidence>
<evidence type="ECO:0000259" key="8">
    <source>
        <dbReference type="SMART" id="SM00916"/>
    </source>
</evidence>
<dbReference type="EMBL" id="SEYY01000057">
    <property type="protein sequence ID" value="KAB7508110.1"/>
    <property type="molecule type" value="Genomic_DNA"/>
</dbReference>
<evidence type="ECO:0000313" key="10">
    <source>
        <dbReference type="Proteomes" id="UP000326759"/>
    </source>
</evidence>
<dbReference type="PANTHER" id="PTHR13274:SF2">
    <property type="entry name" value="SMALL RIBOSOMAL SUBUNIT PROTEIN MS25"/>
    <property type="match status" value="1"/>
</dbReference>
<dbReference type="AlphaFoldDB" id="A0A5N5TPL3"/>
<evidence type="ECO:0000256" key="4">
    <source>
        <dbReference type="ARBA" id="ARBA00023128"/>
    </source>
</evidence>
<dbReference type="InterPro" id="IPR040049">
    <property type="entry name" value="Ribosomal_mS25/mL61"/>
</dbReference>
<keyword evidence="3 9" id="KW-0689">Ribosomal protein</keyword>
<comment type="similarity">
    <text evidence="2">Belongs to the mitochondrion-specific ribosomal protein mS25 family.</text>
</comment>
<dbReference type="InterPro" id="IPR036249">
    <property type="entry name" value="Thioredoxin-like_sf"/>
</dbReference>
<dbReference type="GO" id="GO:1990904">
    <property type="term" value="C:ribonucleoprotein complex"/>
    <property type="evidence" value="ECO:0007669"/>
    <property type="project" value="UniProtKB-KW"/>
</dbReference>
<evidence type="ECO:0000256" key="7">
    <source>
        <dbReference type="ARBA" id="ARBA00035369"/>
    </source>
</evidence>
<gene>
    <name evidence="9" type="primary">mRpS25</name>
    <name evidence="9" type="ORF">Anas_03294</name>
</gene>
<dbReference type="Gene3D" id="3.40.30.10">
    <property type="entry name" value="Glutaredoxin"/>
    <property type="match status" value="1"/>
</dbReference>
<comment type="subcellular location">
    <subcellularLocation>
        <location evidence="1">Mitochondrion</location>
    </subcellularLocation>
</comment>
<protein>
    <recommendedName>
        <fullName evidence="6">Small ribosomal subunit protein mS25</fullName>
    </recommendedName>
    <alternativeName>
        <fullName evidence="7">28S ribosomal protein S25, mitochondrial</fullName>
    </alternativeName>
</protein>
<evidence type="ECO:0000256" key="3">
    <source>
        <dbReference type="ARBA" id="ARBA00022980"/>
    </source>
</evidence>
<dbReference type="GO" id="GO:0005840">
    <property type="term" value="C:ribosome"/>
    <property type="evidence" value="ECO:0007669"/>
    <property type="project" value="UniProtKB-KW"/>
</dbReference>
<dbReference type="Pfam" id="PF05047">
    <property type="entry name" value="L51_S25_CI-B8"/>
    <property type="match status" value="1"/>
</dbReference>
<evidence type="ECO:0000313" key="9">
    <source>
        <dbReference type="EMBL" id="KAB7508110.1"/>
    </source>
</evidence>
<dbReference type="GO" id="GO:0005739">
    <property type="term" value="C:mitochondrion"/>
    <property type="evidence" value="ECO:0007669"/>
    <property type="project" value="UniProtKB-SubCell"/>
</dbReference>
<dbReference type="PANTHER" id="PTHR13274">
    <property type="entry name" value="MITOCHONDRIAL RIBOSOMAL PROTEIN S25"/>
    <property type="match status" value="1"/>
</dbReference>
<keyword evidence="5" id="KW-0687">Ribonucleoprotein</keyword>
<accession>A0A5N5TPL3</accession>
<dbReference type="Proteomes" id="UP000326759">
    <property type="component" value="Unassembled WGS sequence"/>
</dbReference>
<dbReference type="SUPFAM" id="SSF52833">
    <property type="entry name" value="Thioredoxin-like"/>
    <property type="match status" value="1"/>
</dbReference>
<keyword evidence="4" id="KW-0496">Mitochondrion</keyword>
<dbReference type="OrthoDB" id="5919182at2759"/>
<dbReference type="GO" id="GO:0003735">
    <property type="term" value="F:structural constituent of ribosome"/>
    <property type="evidence" value="ECO:0007669"/>
    <property type="project" value="InterPro"/>
</dbReference>
<name>A0A5N5TPL3_9CRUS</name>
<organism evidence="9 10">
    <name type="scientific">Armadillidium nasatum</name>
    <dbReference type="NCBI Taxonomy" id="96803"/>
    <lineage>
        <taxon>Eukaryota</taxon>
        <taxon>Metazoa</taxon>
        <taxon>Ecdysozoa</taxon>
        <taxon>Arthropoda</taxon>
        <taxon>Crustacea</taxon>
        <taxon>Multicrustacea</taxon>
        <taxon>Malacostraca</taxon>
        <taxon>Eumalacostraca</taxon>
        <taxon>Peracarida</taxon>
        <taxon>Isopoda</taxon>
        <taxon>Oniscidea</taxon>
        <taxon>Crinocheta</taxon>
        <taxon>Armadillidiidae</taxon>
        <taxon>Armadillidium</taxon>
    </lineage>
</organism>
<comment type="caution">
    <text evidence="9">The sequence shown here is derived from an EMBL/GenBank/DDBJ whole genome shotgun (WGS) entry which is preliminary data.</text>
</comment>
<evidence type="ECO:0000256" key="1">
    <source>
        <dbReference type="ARBA" id="ARBA00004173"/>
    </source>
</evidence>
<proteinExistence type="inferred from homology"/>
<reference evidence="9 10" key="1">
    <citation type="journal article" date="2019" name="PLoS Biol.">
        <title>Sex chromosomes control vertical transmission of feminizing Wolbachia symbionts in an isopod.</title>
        <authorList>
            <person name="Becking T."/>
            <person name="Chebbi M.A."/>
            <person name="Giraud I."/>
            <person name="Moumen B."/>
            <person name="Laverre T."/>
            <person name="Caubet Y."/>
            <person name="Peccoud J."/>
            <person name="Gilbert C."/>
            <person name="Cordaux R."/>
        </authorList>
    </citation>
    <scope>NUCLEOTIDE SEQUENCE [LARGE SCALE GENOMIC DNA]</scope>
    <source>
        <strain evidence="9">ANa2</strain>
        <tissue evidence="9">Whole body excluding digestive tract and cuticle</tissue>
    </source>
</reference>
<dbReference type="InterPro" id="IPR007741">
    <property type="entry name" value="Ribosomal_mL43/mS25/NADH_DH"/>
</dbReference>
<dbReference type="SMART" id="SM00916">
    <property type="entry name" value="L51_S25_CI-B8"/>
    <property type="match status" value="1"/>
</dbReference>